<keyword evidence="3" id="KW-1185">Reference proteome</keyword>
<evidence type="ECO:0000259" key="1">
    <source>
        <dbReference type="Pfam" id="PF13785"/>
    </source>
</evidence>
<dbReference type="OrthoDB" id="228033at2"/>
<dbReference type="Proteomes" id="UP000216020">
    <property type="component" value="Unassembled WGS sequence"/>
</dbReference>
<gene>
    <name evidence="2" type="ORF">CAL29_26795</name>
</gene>
<accession>A0A261S2D4</accession>
<dbReference type="EMBL" id="NEVM01000005">
    <property type="protein sequence ID" value="OZI31506.1"/>
    <property type="molecule type" value="Genomic_DNA"/>
</dbReference>
<reference evidence="3" key="1">
    <citation type="submission" date="2017-05" db="EMBL/GenBank/DDBJ databases">
        <title>Complete and WGS of Bordetella genogroups.</title>
        <authorList>
            <person name="Spilker T."/>
            <person name="Lipuma J."/>
        </authorList>
    </citation>
    <scope>NUCLEOTIDE SEQUENCE [LARGE SCALE GENOMIC DNA]</scope>
    <source>
        <strain evidence="3">AU16122</strain>
    </source>
</reference>
<feature type="domain" description="DUF4178" evidence="1">
    <location>
        <begin position="280"/>
        <end position="413"/>
    </location>
</feature>
<dbReference type="RefSeq" id="WP_094855915.1">
    <property type="nucleotide sequence ID" value="NZ_NEVM01000005.1"/>
</dbReference>
<dbReference type="AlphaFoldDB" id="A0A261S2D4"/>
<organism evidence="2 3">
    <name type="scientific">Bordetella genomosp. 10</name>
    <dbReference type="NCBI Taxonomy" id="1416804"/>
    <lineage>
        <taxon>Bacteria</taxon>
        <taxon>Pseudomonadati</taxon>
        <taxon>Pseudomonadota</taxon>
        <taxon>Betaproteobacteria</taxon>
        <taxon>Burkholderiales</taxon>
        <taxon>Alcaligenaceae</taxon>
        <taxon>Bordetella</taxon>
    </lineage>
</organism>
<proteinExistence type="predicted"/>
<evidence type="ECO:0000313" key="2">
    <source>
        <dbReference type="EMBL" id="OZI31506.1"/>
    </source>
</evidence>
<dbReference type="Pfam" id="PF13785">
    <property type="entry name" value="DUF4178"/>
    <property type="match status" value="2"/>
</dbReference>
<comment type="caution">
    <text evidence="2">The sequence shown here is derived from an EMBL/GenBank/DDBJ whole genome shotgun (WGS) entry which is preliminary data.</text>
</comment>
<feature type="domain" description="DUF4178" evidence="1">
    <location>
        <begin position="59"/>
        <end position="196"/>
    </location>
</feature>
<evidence type="ECO:0000313" key="3">
    <source>
        <dbReference type="Proteomes" id="UP000216020"/>
    </source>
</evidence>
<protein>
    <recommendedName>
        <fullName evidence="1">DUF4178 domain-containing protein</fullName>
    </recommendedName>
</protein>
<dbReference type="InterPro" id="IPR025235">
    <property type="entry name" value="DUF4178"/>
</dbReference>
<sequence length="488" mass="53659">MQRILCPQCGAPVEFKSAASVMAVCGACRSTLLKDADSVRRIGEMAEVLEDYSPIQVTSTGKYEGKRFDVVGRLQLRYDAGFWNEWYVWFEDGTDGWLSDASGQYAVTRTRPPKDTDPVLPAFDDLAPGSPLNLDGKVYTASDIRRCRAVSGQGELPFAVGEDGWEAVVADFRAGDAFLTLDYSDTPLPQVYQGKAYSLDDMQRASLRAEHLVEESAGNYVGKIKALACPNCGAPISFAAAVATQVICPNCRAQVDCSGDTAEVLAKQKKVASVRTTLALGAKATIDGAAYTLIGLMQCEDPDPEETSRWIEYLLYSPKQGFLWLVESDEGWDKVRVCDRWPEAASDASYAFNGKRFKKLYDYDSKVRMALGAFNWRVKVGDVTHITDYGLGQAKLTRETTDAELGWSASERVGTAQVGRWFNLPQLAAVKEESSEKPNSLASIAIFASVAMLFFNADELEDGHLLAPIIGGLCLWLPIWIQNMFRDK</sequence>
<name>A0A261S2D4_9BORD</name>